<sequence>MASPRAGLRLCVACAARHGAAAGCAAAARVLQLLAAARRRAVARPRGATSRAGRSSAHGALGRGDAAAGVRSSARDA</sequence>
<name>A0AAQ3XCC9_PASNO</name>
<evidence type="ECO:0000313" key="2">
    <source>
        <dbReference type="EMBL" id="WVZ94521.1"/>
    </source>
</evidence>
<protein>
    <submittedName>
        <fullName evidence="2">Uncharacterized protein</fullName>
    </submittedName>
</protein>
<keyword evidence="3" id="KW-1185">Reference proteome</keyword>
<dbReference type="Proteomes" id="UP001341281">
    <property type="component" value="Chromosome 09"/>
</dbReference>
<dbReference type="EMBL" id="CP144753">
    <property type="protein sequence ID" value="WVZ94521.1"/>
    <property type="molecule type" value="Genomic_DNA"/>
</dbReference>
<feature type="region of interest" description="Disordered" evidence="1">
    <location>
        <begin position="42"/>
        <end position="77"/>
    </location>
</feature>
<dbReference type="AlphaFoldDB" id="A0AAQ3XCC9"/>
<gene>
    <name evidence="2" type="ORF">U9M48_040402</name>
</gene>
<proteinExistence type="predicted"/>
<evidence type="ECO:0000256" key="1">
    <source>
        <dbReference type="SAM" id="MobiDB-lite"/>
    </source>
</evidence>
<accession>A0AAQ3XCC9</accession>
<organism evidence="2 3">
    <name type="scientific">Paspalum notatum var. saurae</name>
    <dbReference type="NCBI Taxonomy" id="547442"/>
    <lineage>
        <taxon>Eukaryota</taxon>
        <taxon>Viridiplantae</taxon>
        <taxon>Streptophyta</taxon>
        <taxon>Embryophyta</taxon>
        <taxon>Tracheophyta</taxon>
        <taxon>Spermatophyta</taxon>
        <taxon>Magnoliopsida</taxon>
        <taxon>Liliopsida</taxon>
        <taxon>Poales</taxon>
        <taxon>Poaceae</taxon>
        <taxon>PACMAD clade</taxon>
        <taxon>Panicoideae</taxon>
        <taxon>Andropogonodae</taxon>
        <taxon>Paspaleae</taxon>
        <taxon>Paspalinae</taxon>
        <taxon>Paspalum</taxon>
    </lineage>
</organism>
<evidence type="ECO:0000313" key="3">
    <source>
        <dbReference type="Proteomes" id="UP001341281"/>
    </source>
</evidence>
<reference evidence="2 3" key="1">
    <citation type="submission" date="2024-02" db="EMBL/GenBank/DDBJ databases">
        <title>High-quality chromosome-scale genome assembly of Pensacola bahiagrass (Paspalum notatum Flugge var. saurae).</title>
        <authorList>
            <person name="Vega J.M."/>
            <person name="Podio M."/>
            <person name="Orjuela J."/>
            <person name="Siena L.A."/>
            <person name="Pessino S.C."/>
            <person name="Combes M.C."/>
            <person name="Mariac C."/>
            <person name="Albertini E."/>
            <person name="Pupilli F."/>
            <person name="Ortiz J.P.A."/>
            <person name="Leblanc O."/>
        </authorList>
    </citation>
    <scope>NUCLEOTIDE SEQUENCE [LARGE SCALE GENOMIC DNA]</scope>
    <source>
        <strain evidence="2">R1</strain>
        <tissue evidence="2">Leaf</tissue>
    </source>
</reference>